<dbReference type="InterPro" id="IPR038770">
    <property type="entry name" value="Na+/solute_symporter_sf"/>
</dbReference>
<name>A0ABQ4PHG3_9GAMM</name>
<keyword evidence="12" id="KW-1185">Reference proteome</keyword>
<keyword evidence="5 9" id="KW-0812">Transmembrane</keyword>
<feature type="transmembrane region" description="Helical" evidence="9">
    <location>
        <begin position="54"/>
        <end position="77"/>
    </location>
</feature>
<evidence type="ECO:0000259" key="10">
    <source>
        <dbReference type="Pfam" id="PF00999"/>
    </source>
</evidence>
<feature type="transmembrane region" description="Helical" evidence="9">
    <location>
        <begin position="187"/>
        <end position="209"/>
    </location>
</feature>
<feature type="transmembrane region" description="Helical" evidence="9">
    <location>
        <begin position="118"/>
        <end position="138"/>
    </location>
</feature>
<dbReference type="PANTHER" id="PTHR32507:SF0">
    <property type="entry name" value="NA(+)_H(+) ANTIPORTER 2-RELATED"/>
    <property type="match status" value="1"/>
</dbReference>
<reference evidence="11 12" key="1">
    <citation type="submission" date="2021-05" db="EMBL/GenBank/DDBJ databases">
        <title>Molecular characterization for Shewanella algae harboring chromosomal blaOXA-55-like strains isolated from clinical and environment sample.</title>
        <authorList>
            <person name="Ohama Y."/>
            <person name="Aoki K."/>
            <person name="Harada S."/>
            <person name="Moriya K."/>
            <person name="Ishii Y."/>
            <person name="Tateda K."/>
        </authorList>
    </citation>
    <scope>NUCLEOTIDE SEQUENCE [LARGE SCALE GENOMIC DNA]</scope>
    <source>
        <strain evidence="11 12">LMG 23746</strain>
    </source>
</reference>
<proteinExistence type="predicted"/>
<gene>
    <name evidence="11" type="ORF">TUM4630_19340</name>
</gene>
<evidence type="ECO:0000256" key="1">
    <source>
        <dbReference type="ARBA" id="ARBA00004651"/>
    </source>
</evidence>
<dbReference type="SUPFAM" id="SSF51735">
    <property type="entry name" value="NAD(P)-binding Rossmann-fold domains"/>
    <property type="match status" value="1"/>
</dbReference>
<accession>A0ABQ4PHG3</accession>
<dbReference type="PANTHER" id="PTHR32507">
    <property type="entry name" value="NA(+)/H(+) ANTIPORTER 1"/>
    <property type="match status" value="1"/>
</dbReference>
<comment type="subcellular location">
    <subcellularLocation>
        <location evidence="1">Cell membrane</location>
        <topology evidence="1">Multi-pass membrane protein</topology>
    </subcellularLocation>
</comment>
<evidence type="ECO:0000256" key="8">
    <source>
        <dbReference type="ARBA" id="ARBA00023136"/>
    </source>
</evidence>
<feature type="transmembrane region" description="Helical" evidence="9">
    <location>
        <begin position="271"/>
        <end position="287"/>
    </location>
</feature>
<dbReference type="Proteomes" id="UP000761574">
    <property type="component" value="Unassembled WGS sequence"/>
</dbReference>
<evidence type="ECO:0000256" key="3">
    <source>
        <dbReference type="ARBA" id="ARBA00022449"/>
    </source>
</evidence>
<evidence type="ECO:0000313" key="12">
    <source>
        <dbReference type="Proteomes" id="UP000761574"/>
    </source>
</evidence>
<feature type="transmembrane region" description="Helical" evidence="9">
    <location>
        <begin position="221"/>
        <end position="237"/>
    </location>
</feature>
<feature type="transmembrane region" description="Helical" evidence="9">
    <location>
        <begin position="299"/>
        <end position="319"/>
    </location>
</feature>
<evidence type="ECO:0000256" key="5">
    <source>
        <dbReference type="ARBA" id="ARBA00022692"/>
    </source>
</evidence>
<dbReference type="RefSeq" id="WP_119976866.1">
    <property type="nucleotide sequence ID" value="NZ_BPFB01000020.1"/>
</dbReference>
<dbReference type="EMBL" id="BPFB01000020">
    <property type="protein sequence ID" value="GIU47005.1"/>
    <property type="molecule type" value="Genomic_DNA"/>
</dbReference>
<dbReference type="Pfam" id="PF00999">
    <property type="entry name" value="Na_H_Exchanger"/>
    <property type="match status" value="1"/>
</dbReference>
<keyword evidence="2" id="KW-0813">Transport</keyword>
<feature type="transmembrane region" description="Helical" evidence="9">
    <location>
        <begin position="31"/>
        <end position="48"/>
    </location>
</feature>
<keyword evidence="6 9" id="KW-1133">Transmembrane helix</keyword>
<feature type="transmembrane region" description="Helical" evidence="9">
    <location>
        <begin position="150"/>
        <end position="175"/>
    </location>
</feature>
<evidence type="ECO:0000256" key="9">
    <source>
        <dbReference type="SAM" id="Phobius"/>
    </source>
</evidence>
<evidence type="ECO:0000256" key="6">
    <source>
        <dbReference type="ARBA" id="ARBA00022989"/>
    </source>
</evidence>
<keyword evidence="3" id="KW-0050">Antiport</keyword>
<dbReference type="InterPro" id="IPR006153">
    <property type="entry name" value="Cation/H_exchanger_TM"/>
</dbReference>
<keyword evidence="8 9" id="KW-0472">Membrane</keyword>
<protein>
    <submittedName>
        <fullName evidence="11">Sodium/hydrogen exchanger</fullName>
    </submittedName>
</protein>
<sequence length="609" mass="65900">MVEQITAMLGLVGILSILCQWLGWKLRLPAILPLLICGLLVGPGFGILNPDAVFGDLLFPIISLGVAVILFEGALTLNFSEIREHGRMVTNLVSIGTLITWAIIGCATHFIMGFSWDLSMLFGALVVVTGPTVIVPMLRSIKPKAQLASILRWEGIVIDPIGALLAVLVFEYIAVAADPTTHVLHSLVYMLGIGIGLGASAGYAIGIVIRRALVPHYLKNTAVLTIMLGVFVLSNLVQEESGLLTVTVMGIWLANMRGVDIDDIIEFKETLTVLFISGLFILLAARLDSQALLNLGWQGIALLCVVMFIARPVSVWCCGIGSSLARADKWFLSWVAPRGIVAAAVSSLFAIKLESQGLPGAEQIVPLVFLIIIGTVVAQSLTASRWARFLGVKSGSSQGLLIFGASKFARALAKVLLSKNVPVILADNNWDNIRLSRMDNIPVYFGNPASEHAENAIDMSGVGRLLVLSPYRQLNPLVTFHYQDVLGKDKVFGLNNNEGNSARHKLSESYQQRLCLFGESVSYTRLATTMAKGGVIKVTSITDNFTFTDFKRRYGEMALPLIYLQEGKVKLITEAITDLPVGIELISLLSAEALSDTQLSDESKAKKVK</sequence>
<feature type="domain" description="Cation/H+ exchanger transmembrane" evidence="10">
    <location>
        <begin position="15"/>
        <end position="385"/>
    </location>
</feature>
<feature type="transmembrane region" description="Helical" evidence="9">
    <location>
        <begin position="363"/>
        <end position="383"/>
    </location>
</feature>
<evidence type="ECO:0000313" key="11">
    <source>
        <dbReference type="EMBL" id="GIU47005.1"/>
    </source>
</evidence>
<keyword evidence="7" id="KW-0406">Ion transport</keyword>
<feature type="transmembrane region" description="Helical" evidence="9">
    <location>
        <begin position="6"/>
        <end position="24"/>
    </location>
</feature>
<dbReference type="InterPro" id="IPR036291">
    <property type="entry name" value="NAD(P)-bd_dom_sf"/>
</dbReference>
<evidence type="ECO:0000256" key="4">
    <source>
        <dbReference type="ARBA" id="ARBA00022475"/>
    </source>
</evidence>
<evidence type="ECO:0000256" key="7">
    <source>
        <dbReference type="ARBA" id="ARBA00023065"/>
    </source>
</evidence>
<dbReference type="Gene3D" id="1.20.1530.20">
    <property type="match status" value="1"/>
</dbReference>
<keyword evidence="4" id="KW-1003">Cell membrane</keyword>
<organism evidence="11 12">
    <name type="scientific">Shewanella algidipiscicola</name>
    <dbReference type="NCBI Taxonomy" id="614070"/>
    <lineage>
        <taxon>Bacteria</taxon>
        <taxon>Pseudomonadati</taxon>
        <taxon>Pseudomonadota</taxon>
        <taxon>Gammaproteobacteria</taxon>
        <taxon>Alteromonadales</taxon>
        <taxon>Shewanellaceae</taxon>
        <taxon>Shewanella</taxon>
    </lineage>
</organism>
<feature type="transmembrane region" description="Helical" evidence="9">
    <location>
        <begin position="89"/>
        <end position="112"/>
    </location>
</feature>
<evidence type="ECO:0000256" key="2">
    <source>
        <dbReference type="ARBA" id="ARBA00022448"/>
    </source>
</evidence>
<feature type="transmembrane region" description="Helical" evidence="9">
    <location>
        <begin position="331"/>
        <end position="351"/>
    </location>
</feature>
<comment type="caution">
    <text evidence="11">The sequence shown here is derived from an EMBL/GenBank/DDBJ whole genome shotgun (WGS) entry which is preliminary data.</text>
</comment>